<accession>A0A8S2XRH3</accession>
<name>A0A8S2XRH3_9BILA</name>
<dbReference type="OrthoDB" id="10006808at2759"/>
<evidence type="ECO:0000256" key="1">
    <source>
        <dbReference type="ARBA" id="ARBA00004370"/>
    </source>
</evidence>
<reference evidence="7" key="1">
    <citation type="submission" date="2021-02" db="EMBL/GenBank/DDBJ databases">
        <authorList>
            <person name="Nowell W R."/>
        </authorList>
    </citation>
    <scope>NUCLEOTIDE SEQUENCE</scope>
</reference>
<dbReference type="EMBL" id="CAJOBC010106782">
    <property type="protein sequence ID" value="CAF4505403.1"/>
    <property type="molecule type" value="Genomic_DNA"/>
</dbReference>
<dbReference type="AlphaFoldDB" id="A0A8S2XRH3"/>
<comment type="subcellular location">
    <subcellularLocation>
        <location evidence="1">Membrane</location>
    </subcellularLocation>
</comment>
<dbReference type="Proteomes" id="UP000681722">
    <property type="component" value="Unassembled WGS sequence"/>
</dbReference>
<comment type="caution">
    <text evidence="7">The sequence shown here is derived from an EMBL/GenBank/DDBJ whole genome shotgun (WGS) entry which is preliminary data.</text>
</comment>
<evidence type="ECO:0000313" key="8">
    <source>
        <dbReference type="Proteomes" id="UP000681722"/>
    </source>
</evidence>
<keyword evidence="2 5" id="KW-0812">Transmembrane</keyword>
<feature type="transmembrane region" description="Helical" evidence="5">
    <location>
        <begin position="258"/>
        <end position="285"/>
    </location>
</feature>
<evidence type="ECO:0000256" key="3">
    <source>
        <dbReference type="ARBA" id="ARBA00022989"/>
    </source>
</evidence>
<dbReference type="GO" id="GO:0016020">
    <property type="term" value="C:membrane"/>
    <property type="evidence" value="ECO:0007669"/>
    <property type="project" value="UniProtKB-SubCell"/>
</dbReference>
<keyword evidence="3 5" id="KW-1133">Transmembrane helix</keyword>
<gene>
    <name evidence="7" type="ORF">SRO942_LOCUS45040</name>
</gene>
<keyword evidence="4 5" id="KW-0472">Membrane</keyword>
<dbReference type="SUPFAM" id="SSF81321">
    <property type="entry name" value="Family A G protein-coupled receptor-like"/>
    <property type="match status" value="1"/>
</dbReference>
<dbReference type="PROSITE" id="PS50262">
    <property type="entry name" value="G_PROTEIN_RECEP_F1_2"/>
    <property type="match status" value="1"/>
</dbReference>
<feature type="transmembrane region" description="Helical" evidence="5">
    <location>
        <begin position="226"/>
        <end position="246"/>
    </location>
</feature>
<evidence type="ECO:0000256" key="2">
    <source>
        <dbReference type="ARBA" id="ARBA00022692"/>
    </source>
</evidence>
<dbReference type="Gene3D" id="1.20.1070.10">
    <property type="entry name" value="Rhodopsin 7-helix transmembrane proteins"/>
    <property type="match status" value="1"/>
</dbReference>
<dbReference type="CDD" id="cd00637">
    <property type="entry name" value="7tm_classA_rhodopsin-like"/>
    <property type="match status" value="1"/>
</dbReference>
<sequence>MNNETCYVIDDLGYHLIPMYNVLFIVGCCIVPPGILLNVLFLIAFGFNKQIFSIRNHCVLLCCCVGTLITFVQGPIHLYFYFNNGCKPIQSTFLCDLAVCWDSIPTQINDFLTAQLSTERVLLVVKPLLFRRTRSRAVCLHYIGIVFCILFPVLYYPFLMGFGGATTGTSNNPETPICDLYYTFNPLNIIDLLIRFVPYFIVLFSYVCVILLFVLKRQHSTRSRRLLWQLNLFLIWFLFTWSPWVMYDFVQIILNLTYSIYIDALTTFIIYLNYTFCSTIILFTFKELRVFSIKHVFFCQRLLANYRVRSVAPVSLRITNRDGITYPQTTAR</sequence>
<feature type="transmembrane region" description="Helical" evidence="5">
    <location>
        <begin position="20"/>
        <end position="47"/>
    </location>
</feature>
<evidence type="ECO:0000256" key="5">
    <source>
        <dbReference type="SAM" id="Phobius"/>
    </source>
</evidence>
<proteinExistence type="predicted"/>
<organism evidence="7 8">
    <name type="scientific">Didymodactylos carnosus</name>
    <dbReference type="NCBI Taxonomy" id="1234261"/>
    <lineage>
        <taxon>Eukaryota</taxon>
        <taxon>Metazoa</taxon>
        <taxon>Spiralia</taxon>
        <taxon>Gnathifera</taxon>
        <taxon>Rotifera</taxon>
        <taxon>Eurotatoria</taxon>
        <taxon>Bdelloidea</taxon>
        <taxon>Philodinida</taxon>
        <taxon>Philodinidae</taxon>
        <taxon>Didymodactylos</taxon>
    </lineage>
</organism>
<evidence type="ECO:0000259" key="6">
    <source>
        <dbReference type="PROSITE" id="PS50262"/>
    </source>
</evidence>
<evidence type="ECO:0000256" key="4">
    <source>
        <dbReference type="ARBA" id="ARBA00023136"/>
    </source>
</evidence>
<feature type="transmembrane region" description="Helical" evidence="5">
    <location>
        <begin position="192"/>
        <end position="214"/>
    </location>
</feature>
<feature type="domain" description="G-protein coupled receptors family 1 profile" evidence="6">
    <location>
        <begin position="37"/>
        <end position="281"/>
    </location>
</feature>
<evidence type="ECO:0000313" key="7">
    <source>
        <dbReference type="EMBL" id="CAF4505403.1"/>
    </source>
</evidence>
<feature type="transmembrane region" description="Helical" evidence="5">
    <location>
        <begin position="139"/>
        <end position="158"/>
    </location>
</feature>
<dbReference type="InterPro" id="IPR017452">
    <property type="entry name" value="GPCR_Rhodpsn_7TM"/>
</dbReference>
<protein>
    <recommendedName>
        <fullName evidence="6">G-protein coupled receptors family 1 profile domain-containing protein</fullName>
    </recommendedName>
</protein>